<proteinExistence type="predicted"/>
<dbReference type="Gene3D" id="2.60.120.560">
    <property type="entry name" value="Exo-inulinase, domain 1"/>
    <property type="match status" value="1"/>
</dbReference>
<reference evidence="2 3" key="1">
    <citation type="journal article" date="2003" name="Proc. Natl. Acad. Sci. U.S.A.">
        <title>Complete genome sequence of the marine planctomycete Pirellula sp. strain 1.</title>
        <authorList>
            <person name="Gloeckner F.O."/>
            <person name="Kube M."/>
            <person name="Bauer M."/>
            <person name="Teeling H."/>
            <person name="Lombardot T."/>
            <person name="Ludwig W."/>
            <person name="Gade D."/>
            <person name="Beck A."/>
            <person name="Borzym K."/>
            <person name="Heitmann K."/>
            <person name="Rabus R."/>
            <person name="Schlesner H."/>
            <person name="Amann R."/>
            <person name="Reinhardt R."/>
        </authorList>
    </citation>
    <scope>NUCLEOTIDE SEQUENCE [LARGE SCALE GENOMIC DNA]</scope>
    <source>
        <strain evidence="3">DSM 10527 / NCIMB 13988 / SH1</strain>
    </source>
</reference>
<evidence type="ECO:0000313" key="2">
    <source>
        <dbReference type="EMBL" id="CAD77573.1"/>
    </source>
</evidence>
<dbReference type="STRING" id="243090.RB12416"/>
<name>Q7UIP1_RHOBA</name>
<dbReference type="PATRIC" id="fig|243090.15.peg.6003"/>
<keyword evidence="3" id="KW-1185">Reference proteome</keyword>
<feature type="region of interest" description="Disordered" evidence="1">
    <location>
        <begin position="94"/>
        <end position="120"/>
    </location>
</feature>
<gene>
    <name evidence="2" type="ordered locus">RB12416</name>
</gene>
<dbReference type="AlphaFoldDB" id="Q7UIP1"/>
<dbReference type="InParanoid" id="Q7UIP1"/>
<feature type="region of interest" description="Disordered" evidence="1">
    <location>
        <begin position="273"/>
        <end position="292"/>
    </location>
</feature>
<evidence type="ECO:0000313" key="3">
    <source>
        <dbReference type="Proteomes" id="UP000001025"/>
    </source>
</evidence>
<sequence length="292" mass="31968">MLSRGQWASTTIHLLKVSIVRRQSTPSINLASIPASRAFFAALVLALVPSSAFCQSAETPPTAAKGAPAAEKAGHSDVKWRPLSEKWEDAHFGGDGEVTRENWKKKPEGTAEKRPGDGRLFRLGMGDPLTGIRWAGEFPKENYELRLQARRTDGFDFFAAVTFPVGKEHCSFVLGGWGGGVVGISSIDGNDASSNETTGYKDFKNKQWYNIRMRVDEENVTVWIDDSEWSSVNRSEHTFDIRIEMDPCLPVGIANFQCESEVRGIEIRSLASATRDDASAKGTTEAKAAGNP</sequence>
<dbReference type="Proteomes" id="UP000001025">
    <property type="component" value="Chromosome"/>
</dbReference>
<feature type="compositionally biased region" description="Low complexity" evidence="1">
    <location>
        <begin position="56"/>
        <end position="71"/>
    </location>
</feature>
<accession>Q7UIP1</accession>
<dbReference type="eggNOG" id="ENOG5031JP5">
    <property type="taxonomic scope" value="Bacteria"/>
</dbReference>
<dbReference type="EnsemblBacteria" id="CAD77573">
    <property type="protein sequence ID" value="CAD77573"/>
    <property type="gene ID" value="RB12416"/>
</dbReference>
<dbReference type="KEGG" id="rba:RB12416"/>
<evidence type="ECO:0000256" key="1">
    <source>
        <dbReference type="SAM" id="MobiDB-lite"/>
    </source>
</evidence>
<dbReference type="EMBL" id="BX294155">
    <property type="protein sequence ID" value="CAD77573.1"/>
    <property type="molecule type" value="Genomic_DNA"/>
</dbReference>
<organism evidence="2 3">
    <name type="scientific">Rhodopirellula baltica (strain DSM 10527 / NCIMB 13988 / SH1)</name>
    <dbReference type="NCBI Taxonomy" id="243090"/>
    <lineage>
        <taxon>Bacteria</taxon>
        <taxon>Pseudomonadati</taxon>
        <taxon>Planctomycetota</taxon>
        <taxon>Planctomycetia</taxon>
        <taxon>Pirellulales</taxon>
        <taxon>Pirellulaceae</taxon>
        <taxon>Rhodopirellula</taxon>
    </lineage>
</organism>
<dbReference type="OrthoDB" id="282033at2"/>
<protein>
    <submittedName>
        <fullName evidence="2">Uncharacterized protein</fullName>
    </submittedName>
</protein>
<dbReference type="HOGENOM" id="CLU_952738_0_0_0"/>
<feature type="region of interest" description="Disordered" evidence="1">
    <location>
        <begin position="56"/>
        <end position="75"/>
    </location>
</feature>